<feature type="region of interest" description="Disordered" evidence="1">
    <location>
        <begin position="168"/>
        <end position="190"/>
    </location>
</feature>
<feature type="compositionally biased region" description="Pro residues" evidence="1">
    <location>
        <begin position="176"/>
        <end position="190"/>
    </location>
</feature>
<proteinExistence type="predicted"/>
<protein>
    <submittedName>
        <fullName evidence="2">Uncharacterized protein</fullName>
    </submittedName>
</protein>
<dbReference type="EMBL" id="FXYZ01000013">
    <property type="protein sequence ID" value="SMX93816.1"/>
    <property type="molecule type" value="Genomic_DNA"/>
</dbReference>
<dbReference type="AlphaFoldDB" id="A0A2H1K293"/>
<feature type="non-terminal residue" evidence="2">
    <location>
        <position position="190"/>
    </location>
</feature>
<name>A0A2H1K293_BREAU</name>
<gene>
    <name evidence="2" type="ORF">BAURA63_02882</name>
</gene>
<evidence type="ECO:0000256" key="1">
    <source>
        <dbReference type="SAM" id="MobiDB-lite"/>
    </source>
</evidence>
<sequence>MSSCESSWLYDCFVLYWCQSTQPGLSATSVICPLDPGHDRDSQLVASDPPATVENVLLQQGEERFHGRVIARCADSSHRPDDAVTGQSPSEFLRSELAAAVAVPHASAHVTPPNHSHLEGIDSQPGLHPRADRIANDPRRVGVLDRTEVQLALIRMVLRVGSDRGALPASRLVSFPGPPSEPDVPIPEHP</sequence>
<evidence type="ECO:0000313" key="2">
    <source>
        <dbReference type="EMBL" id="SMX93816.1"/>
    </source>
</evidence>
<reference evidence="2 3" key="1">
    <citation type="submission" date="2017-03" db="EMBL/GenBank/DDBJ databases">
        <authorList>
            <person name="Afonso C.L."/>
            <person name="Miller P.J."/>
            <person name="Scott M.A."/>
            <person name="Spackman E."/>
            <person name="Goraichik I."/>
            <person name="Dimitrov K.M."/>
            <person name="Suarez D.L."/>
            <person name="Swayne D.E."/>
        </authorList>
    </citation>
    <scope>NUCLEOTIDE SEQUENCE [LARGE SCALE GENOMIC DNA]</scope>
    <source>
        <strain evidence="3">6(3)</strain>
    </source>
</reference>
<organism evidence="2 3">
    <name type="scientific">Brevibacterium aurantiacum</name>
    <dbReference type="NCBI Taxonomy" id="273384"/>
    <lineage>
        <taxon>Bacteria</taxon>
        <taxon>Bacillati</taxon>
        <taxon>Actinomycetota</taxon>
        <taxon>Actinomycetes</taxon>
        <taxon>Micrococcales</taxon>
        <taxon>Brevibacteriaceae</taxon>
        <taxon>Brevibacterium</taxon>
    </lineage>
</organism>
<evidence type="ECO:0000313" key="3">
    <source>
        <dbReference type="Proteomes" id="UP000234327"/>
    </source>
</evidence>
<dbReference type="Proteomes" id="UP000234327">
    <property type="component" value="Unassembled WGS sequence"/>
</dbReference>
<accession>A0A2H1K293</accession>